<dbReference type="OrthoDB" id="793060at2"/>
<gene>
    <name evidence="1" type="ORF">BC343_15085</name>
</gene>
<reference evidence="1 2" key="1">
    <citation type="submission" date="2016-07" db="EMBL/GenBank/DDBJ databases">
        <title>Genomic analysis of zinc-resistant bacterium Mucilaginibacter pedocola TBZ30.</title>
        <authorList>
            <person name="Huang J."/>
            <person name="Tang J."/>
        </authorList>
    </citation>
    <scope>NUCLEOTIDE SEQUENCE [LARGE SCALE GENOMIC DNA]</scope>
    <source>
        <strain evidence="1 2">TBZ30</strain>
    </source>
</reference>
<protein>
    <submittedName>
        <fullName evidence="1">Uncharacterized protein</fullName>
    </submittedName>
</protein>
<organism evidence="1 2">
    <name type="scientific">Mucilaginibacter pedocola</name>
    <dbReference type="NCBI Taxonomy" id="1792845"/>
    <lineage>
        <taxon>Bacteria</taxon>
        <taxon>Pseudomonadati</taxon>
        <taxon>Bacteroidota</taxon>
        <taxon>Sphingobacteriia</taxon>
        <taxon>Sphingobacteriales</taxon>
        <taxon>Sphingobacteriaceae</taxon>
        <taxon>Mucilaginibacter</taxon>
    </lineage>
</organism>
<dbReference type="Proteomes" id="UP000189739">
    <property type="component" value="Unassembled WGS sequence"/>
</dbReference>
<dbReference type="STRING" id="1792845.BC343_15085"/>
<comment type="caution">
    <text evidence="1">The sequence shown here is derived from an EMBL/GenBank/DDBJ whole genome shotgun (WGS) entry which is preliminary data.</text>
</comment>
<sequence length="162" mass="18880">MLDSSSIVISVSALLATFYQAYQQRVHNVKSVKPLPQIDCTDRGRILFVRVQNNGVGPLIIQKLTFYKNGQAYYNIQDSLEINPKSYDGIPITPTTHKVLIPGRYLDVFSKEFDESYTDEQMIFYRKQLSLLHLKVEGRDVYDNRVVIERNLHWFARHIKND</sequence>
<evidence type="ECO:0000313" key="1">
    <source>
        <dbReference type="EMBL" id="OOQ57512.1"/>
    </source>
</evidence>
<accession>A0A1S9P987</accession>
<evidence type="ECO:0000313" key="2">
    <source>
        <dbReference type="Proteomes" id="UP000189739"/>
    </source>
</evidence>
<proteinExistence type="predicted"/>
<keyword evidence="2" id="KW-1185">Reference proteome</keyword>
<name>A0A1S9P987_9SPHI</name>
<dbReference type="AlphaFoldDB" id="A0A1S9P987"/>
<dbReference type="EMBL" id="MBTF01000036">
    <property type="protein sequence ID" value="OOQ57512.1"/>
    <property type="molecule type" value="Genomic_DNA"/>
</dbReference>